<sequence length="84" mass="9650">MIVSHSVTIDGNCLTEEPASLEDGGRIPLKKKSRRGGEFRDIWKSYLSPMHSRSTREGHCQLRVIRELMSLRALCRLLLPRNFV</sequence>
<evidence type="ECO:0000313" key="1">
    <source>
        <dbReference type="EMBL" id="GFY61927.1"/>
    </source>
</evidence>
<evidence type="ECO:0000313" key="2">
    <source>
        <dbReference type="Proteomes" id="UP000886998"/>
    </source>
</evidence>
<comment type="caution">
    <text evidence="1">The sequence shown here is derived from an EMBL/GenBank/DDBJ whole genome shotgun (WGS) entry which is preliminary data.</text>
</comment>
<gene>
    <name evidence="1" type="ORF">TNIN_397891</name>
</gene>
<accession>A0A8X7CEE9</accession>
<protein>
    <submittedName>
        <fullName evidence="1">Uncharacterized protein</fullName>
    </submittedName>
</protein>
<name>A0A8X7CEE9_9ARAC</name>
<reference evidence="1" key="1">
    <citation type="submission" date="2020-08" db="EMBL/GenBank/DDBJ databases">
        <title>Multicomponent nature underlies the extraordinary mechanical properties of spider dragline silk.</title>
        <authorList>
            <person name="Kono N."/>
            <person name="Nakamura H."/>
            <person name="Mori M."/>
            <person name="Yoshida Y."/>
            <person name="Ohtoshi R."/>
            <person name="Malay A.D."/>
            <person name="Moran D.A.P."/>
            <person name="Tomita M."/>
            <person name="Numata K."/>
            <person name="Arakawa K."/>
        </authorList>
    </citation>
    <scope>NUCLEOTIDE SEQUENCE</scope>
</reference>
<organism evidence="1 2">
    <name type="scientific">Trichonephila inaurata madagascariensis</name>
    <dbReference type="NCBI Taxonomy" id="2747483"/>
    <lineage>
        <taxon>Eukaryota</taxon>
        <taxon>Metazoa</taxon>
        <taxon>Ecdysozoa</taxon>
        <taxon>Arthropoda</taxon>
        <taxon>Chelicerata</taxon>
        <taxon>Arachnida</taxon>
        <taxon>Araneae</taxon>
        <taxon>Araneomorphae</taxon>
        <taxon>Entelegynae</taxon>
        <taxon>Araneoidea</taxon>
        <taxon>Nephilidae</taxon>
        <taxon>Trichonephila</taxon>
        <taxon>Trichonephila inaurata</taxon>
    </lineage>
</organism>
<dbReference type="EMBL" id="BMAV01013926">
    <property type="protein sequence ID" value="GFY61927.1"/>
    <property type="molecule type" value="Genomic_DNA"/>
</dbReference>
<keyword evidence="2" id="KW-1185">Reference proteome</keyword>
<dbReference type="AlphaFoldDB" id="A0A8X7CEE9"/>
<proteinExistence type="predicted"/>
<dbReference type="Proteomes" id="UP000886998">
    <property type="component" value="Unassembled WGS sequence"/>
</dbReference>